<accession>A0A2N1M379</accession>
<name>A0A2N1M379_9GLOM</name>
<keyword evidence="1" id="KW-0479">Metal-binding</keyword>
<dbReference type="VEuPathDB" id="FungiDB:RhiirA1_476477"/>
<evidence type="ECO:0000259" key="2">
    <source>
        <dbReference type="PROSITE" id="PS50157"/>
    </source>
</evidence>
<evidence type="ECO:0000256" key="1">
    <source>
        <dbReference type="PROSITE-ProRule" id="PRU00042"/>
    </source>
</evidence>
<dbReference type="Gene3D" id="3.30.160.60">
    <property type="entry name" value="Classic Zinc Finger"/>
    <property type="match status" value="1"/>
</dbReference>
<dbReference type="EMBL" id="LLXL01006226">
    <property type="protein sequence ID" value="PKK56091.1"/>
    <property type="molecule type" value="Genomic_DNA"/>
</dbReference>
<sequence length="164" mass="19157">MLSTSNNTPCNKFECRICGKIYKRNSGLTRHMATIKDANSEKLKQHSRHVGNYKYMFKGVDSYSTLSHILGDDNWGAKYFLHHQKTFILSYQLPSNPCDSKESYQCQESDPLQEPDTLKEFDPFQHHTLINTTEKAEKQRTRKPRPVQIIIGWKKKLKSDKYSI</sequence>
<dbReference type="PROSITE" id="PS50157">
    <property type="entry name" value="ZINC_FINGER_C2H2_2"/>
    <property type="match status" value="1"/>
</dbReference>
<dbReference type="VEuPathDB" id="FungiDB:FUN_008156"/>
<dbReference type="Pfam" id="PF00096">
    <property type="entry name" value="zf-C2H2"/>
    <property type="match status" value="1"/>
</dbReference>
<reference evidence="3 4" key="2">
    <citation type="submission" date="2017-10" db="EMBL/GenBank/DDBJ databases">
        <title>Extensive intraspecific genome diversity in a model arbuscular mycorrhizal fungus.</title>
        <authorList>
            <person name="Chen E.C.H."/>
            <person name="Morin E."/>
            <person name="Baudet D."/>
            <person name="Noel J."/>
            <person name="Ndikumana S."/>
            <person name="Charron P."/>
            <person name="St-Onge C."/>
            <person name="Giorgi J."/>
            <person name="Grigoriev I.V."/>
            <person name="Roux C."/>
            <person name="Martin F.M."/>
            <person name="Corradi N."/>
        </authorList>
    </citation>
    <scope>NUCLEOTIDE SEQUENCE [LARGE SCALE GENOMIC DNA]</scope>
    <source>
        <strain evidence="3 4">C2</strain>
    </source>
</reference>
<evidence type="ECO:0000313" key="4">
    <source>
        <dbReference type="Proteomes" id="UP000233469"/>
    </source>
</evidence>
<reference evidence="3 4" key="1">
    <citation type="submission" date="2016-04" db="EMBL/GenBank/DDBJ databases">
        <title>Genome analyses suggest a sexual origin of heterokaryosis in a supposedly ancient asexual fungus.</title>
        <authorList>
            <person name="Ropars J."/>
            <person name="Sedzielewska K."/>
            <person name="Noel J."/>
            <person name="Charron P."/>
            <person name="Farinelli L."/>
            <person name="Marton T."/>
            <person name="Kruger M."/>
            <person name="Pelin A."/>
            <person name="Brachmann A."/>
            <person name="Corradi N."/>
        </authorList>
    </citation>
    <scope>NUCLEOTIDE SEQUENCE [LARGE SCALE GENOMIC DNA]</scope>
    <source>
        <strain evidence="3 4">C2</strain>
    </source>
</reference>
<organism evidence="3 4">
    <name type="scientific">Rhizophagus irregularis</name>
    <dbReference type="NCBI Taxonomy" id="588596"/>
    <lineage>
        <taxon>Eukaryota</taxon>
        <taxon>Fungi</taxon>
        <taxon>Fungi incertae sedis</taxon>
        <taxon>Mucoromycota</taxon>
        <taxon>Glomeromycotina</taxon>
        <taxon>Glomeromycetes</taxon>
        <taxon>Glomerales</taxon>
        <taxon>Glomeraceae</taxon>
        <taxon>Rhizophagus</taxon>
    </lineage>
</organism>
<comment type="caution">
    <text evidence="3">The sequence shown here is derived from an EMBL/GenBank/DDBJ whole genome shotgun (WGS) entry which is preliminary data.</text>
</comment>
<keyword evidence="1" id="KW-0863">Zinc-finger</keyword>
<dbReference type="Proteomes" id="UP000233469">
    <property type="component" value="Unassembled WGS sequence"/>
</dbReference>
<dbReference type="InterPro" id="IPR036236">
    <property type="entry name" value="Znf_C2H2_sf"/>
</dbReference>
<evidence type="ECO:0000313" key="3">
    <source>
        <dbReference type="EMBL" id="PKK56091.1"/>
    </source>
</evidence>
<feature type="domain" description="C2H2-type" evidence="2">
    <location>
        <begin position="13"/>
        <end position="41"/>
    </location>
</feature>
<proteinExistence type="predicted"/>
<dbReference type="GO" id="GO:0008270">
    <property type="term" value="F:zinc ion binding"/>
    <property type="evidence" value="ECO:0007669"/>
    <property type="project" value="UniProtKB-KW"/>
</dbReference>
<dbReference type="AlphaFoldDB" id="A0A2N1M379"/>
<keyword evidence="1" id="KW-0862">Zinc</keyword>
<dbReference type="InterPro" id="IPR013087">
    <property type="entry name" value="Znf_C2H2_type"/>
</dbReference>
<protein>
    <recommendedName>
        <fullName evidence="2">C2H2-type domain-containing protein</fullName>
    </recommendedName>
</protein>
<gene>
    <name evidence="3" type="ORF">RhiirC2_800775</name>
</gene>
<dbReference type="SUPFAM" id="SSF57667">
    <property type="entry name" value="beta-beta-alpha zinc fingers"/>
    <property type="match status" value="1"/>
</dbReference>